<sequence length="171" mass="19219">MSTKIGKSSCSTRFTRNDSYRQTFLRGKRGLFGTRSLYCCSYCGRLLTRTQMQVDHCIPVEGAKSSRFVRTYIRLVGLFSDKKTREQGINGLWNLVPSCPKCNNKKSDKRGLWVVRGIIGRYLFPACWYAGTAVIVGTFAQYLLTGGGVWSYITYATSKLGEFLSYLGGIL</sequence>
<accession>A0A1Y4N5A9</accession>
<evidence type="ECO:0000313" key="2">
    <source>
        <dbReference type="EMBL" id="OUP70586.1"/>
    </source>
</evidence>
<organism evidence="2 3">
    <name type="scientific">Anaerotruncus colihominis</name>
    <dbReference type="NCBI Taxonomy" id="169435"/>
    <lineage>
        <taxon>Bacteria</taxon>
        <taxon>Bacillati</taxon>
        <taxon>Bacillota</taxon>
        <taxon>Clostridia</taxon>
        <taxon>Eubacteriales</taxon>
        <taxon>Oscillospiraceae</taxon>
        <taxon>Anaerotruncus</taxon>
    </lineage>
</organism>
<proteinExistence type="predicted"/>
<dbReference type="CDD" id="cd00085">
    <property type="entry name" value="HNHc"/>
    <property type="match status" value="1"/>
</dbReference>
<gene>
    <name evidence="2" type="ORF">B5F11_03870</name>
</gene>
<dbReference type="AlphaFoldDB" id="A0A1Y4N5A9"/>
<dbReference type="Gene3D" id="1.10.30.50">
    <property type="match status" value="1"/>
</dbReference>
<dbReference type="EMBL" id="NFKP01000003">
    <property type="protein sequence ID" value="OUP70586.1"/>
    <property type="molecule type" value="Genomic_DNA"/>
</dbReference>
<name>A0A1Y4N5A9_9FIRM</name>
<protein>
    <recommendedName>
        <fullName evidence="1">HNH nuclease domain-containing protein</fullName>
    </recommendedName>
</protein>
<dbReference type="SMART" id="SM00507">
    <property type="entry name" value="HNHc"/>
    <property type="match status" value="1"/>
</dbReference>
<comment type="caution">
    <text evidence="2">The sequence shown here is derived from an EMBL/GenBank/DDBJ whole genome shotgun (WGS) entry which is preliminary data.</text>
</comment>
<reference evidence="3" key="1">
    <citation type="submission" date="2017-04" db="EMBL/GenBank/DDBJ databases">
        <title>Function of individual gut microbiota members based on whole genome sequencing of pure cultures obtained from chicken caecum.</title>
        <authorList>
            <person name="Medvecky M."/>
            <person name="Cejkova D."/>
            <person name="Polansky O."/>
            <person name="Karasova D."/>
            <person name="Kubasova T."/>
            <person name="Cizek A."/>
            <person name="Rychlik I."/>
        </authorList>
    </citation>
    <scope>NUCLEOTIDE SEQUENCE [LARGE SCALE GENOMIC DNA]</scope>
    <source>
        <strain evidence="3">An175</strain>
    </source>
</reference>
<dbReference type="InterPro" id="IPR003615">
    <property type="entry name" value="HNH_nuc"/>
</dbReference>
<evidence type="ECO:0000259" key="1">
    <source>
        <dbReference type="SMART" id="SM00507"/>
    </source>
</evidence>
<evidence type="ECO:0000313" key="3">
    <source>
        <dbReference type="Proteomes" id="UP000196386"/>
    </source>
</evidence>
<dbReference type="Proteomes" id="UP000196386">
    <property type="component" value="Unassembled WGS sequence"/>
</dbReference>
<feature type="domain" description="HNH nuclease" evidence="1">
    <location>
        <begin position="27"/>
        <end position="104"/>
    </location>
</feature>